<protein>
    <submittedName>
        <fullName evidence="1">Uncharacterized protein</fullName>
    </submittedName>
</protein>
<dbReference type="Proteomes" id="UP000198707">
    <property type="component" value="Unassembled WGS sequence"/>
</dbReference>
<evidence type="ECO:0000313" key="2">
    <source>
        <dbReference type="Proteomes" id="UP000198707"/>
    </source>
</evidence>
<organism evidence="1 2">
    <name type="scientific">Micromonospora phaseoli</name>
    <dbReference type="NCBI Taxonomy" id="1144548"/>
    <lineage>
        <taxon>Bacteria</taxon>
        <taxon>Bacillati</taxon>
        <taxon>Actinomycetota</taxon>
        <taxon>Actinomycetes</taxon>
        <taxon>Micromonosporales</taxon>
        <taxon>Micromonosporaceae</taxon>
        <taxon>Micromonospora</taxon>
    </lineage>
</organism>
<proteinExistence type="predicted"/>
<gene>
    <name evidence="1" type="ORF">SAMN05443287_11025</name>
</gene>
<dbReference type="EMBL" id="FNYV01000010">
    <property type="protein sequence ID" value="SEJ91114.1"/>
    <property type="molecule type" value="Genomic_DNA"/>
</dbReference>
<dbReference type="RefSeq" id="WP_170147770.1">
    <property type="nucleotide sequence ID" value="NZ_BOPI01000023.1"/>
</dbReference>
<keyword evidence="2" id="KW-1185">Reference proteome</keyword>
<reference evidence="2" key="1">
    <citation type="submission" date="2016-10" db="EMBL/GenBank/DDBJ databases">
        <authorList>
            <person name="Varghese N."/>
            <person name="Submissions S."/>
        </authorList>
    </citation>
    <scope>NUCLEOTIDE SEQUENCE [LARGE SCALE GENOMIC DNA]</scope>
    <source>
        <strain evidence="2">CGMCC 4.7038</strain>
    </source>
</reference>
<name>A0A1H7CPG5_9ACTN</name>
<accession>A0A1H7CPG5</accession>
<sequence>MSPRAKIAIVALVLVVGGSASVIGPKVPVGETKDPAGGYSWGMFEGQAARSLR</sequence>
<evidence type="ECO:0000313" key="1">
    <source>
        <dbReference type="EMBL" id="SEJ91114.1"/>
    </source>
</evidence>
<dbReference type="AlphaFoldDB" id="A0A1H7CPG5"/>